<dbReference type="CDD" id="cd11029">
    <property type="entry name" value="CYP107-like"/>
    <property type="match status" value="1"/>
</dbReference>
<dbReference type="GO" id="GO:0005506">
    <property type="term" value="F:iron ion binding"/>
    <property type="evidence" value="ECO:0007669"/>
    <property type="project" value="InterPro"/>
</dbReference>
<dbReference type="PANTHER" id="PTHR46696">
    <property type="entry name" value="P450, PUTATIVE (EUROFUNG)-RELATED"/>
    <property type="match status" value="1"/>
</dbReference>
<dbReference type="GO" id="GO:0004497">
    <property type="term" value="F:monooxygenase activity"/>
    <property type="evidence" value="ECO:0007669"/>
    <property type="project" value="UniProtKB-KW"/>
</dbReference>
<evidence type="ECO:0000256" key="6">
    <source>
        <dbReference type="ARBA" id="ARBA00023033"/>
    </source>
</evidence>
<proteinExistence type="inferred from homology"/>
<evidence type="ECO:0000256" key="2">
    <source>
        <dbReference type="ARBA" id="ARBA00022617"/>
    </source>
</evidence>
<dbReference type="InterPro" id="IPR002397">
    <property type="entry name" value="Cyt_P450_B"/>
</dbReference>
<dbReference type="PRINTS" id="PR00359">
    <property type="entry name" value="BP450"/>
</dbReference>
<dbReference type="OrthoDB" id="142769at2"/>
<evidence type="ECO:0000313" key="9">
    <source>
        <dbReference type="Proteomes" id="UP000238362"/>
    </source>
</evidence>
<evidence type="ECO:0000256" key="5">
    <source>
        <dbReference type="ARBA" id="ARBA00023004"/>
    </source>
</evidence>
<dbReference type="AlphaFoldDB" id="A0A2T0LTD3"/>
<keyword evidence="9" id="KW-1185">Reference proteome</keyword>
<keyword evidence="5" id="KW-0408">Iron</keyword>
<dbReference type="Pfam" id="PF00067">
    <property type="entry name" value="p450"/>
    <property type="match status" value="1"/>
</dbReference>
<gene>
    <name evidence="8" type="ORF">B0I33_10694</name>
</gene>
<evidence type="ECO:0000256" key="1">
    <source>
        <dbReference type="ARBA" id="ARBA00010617"/>
    </source>
</evidence>
<dbReference type="InterPro" id="IPR036396">
    <property type="entry name" value="Cyt_P450_sf"/>
</dbReference>
<dbReference type="Gene3D" id="1.10.630.10">
    <property type="entry name" value="Cytochrome P450"/>
    <property type="match status" value="1"/>
</dbReference>
<evidence type="ECO:0000256" key="7">
    <source>
        <dbReference type="SAM" id="MobiDB-lite"/>
    </source>
</evidence>
<dbReference type="PANTHER" id="PTHR46696:SF1">
    <property type="entry name" value="CYTOCHROME P450 YJIB-RELATED"/>
    <property type="match status" value="1"/>
</dbReference>
<protein>
    <submittedName>
        <fullName evidence="8">6-deoxyerythronolide B hydroxylase</fullName>
    </submittedName>
</protein>
<dbReference type="SUPFAM" id="SSF48264">
    <property type="entry name" value="Cytochrome P450"/>
    <property type="match status" value="1"/>
</dbReference>
<keyword evidence="2" id="KW-0349">Heme</keyword>
<dbReference type="InterPro" id="IPR001128">
    <property type="entry name" value="Cyt_P450"/>
</dbReference>
<keyword evidence="4" id="KW-0560">Oxidoreductase</keyword>
<dbReference type="RefSeq" id="WP_106179546.1">
    <property type="nucleotide sequence ID" value="NZ_PVNH01000006.1"/>
</dbReference>
<dbReference type="GO" id="GO:0016705">
    <property type="term" value="F:oxidoreductase activity, acting on paired donors, with incorporation or reduction of molecular oxygen"/>
    <property type="evidence" value="ECO:0007669"/>
    <property type="project" value="InterPro"/>
</dbReference>
<dbReference type="FunFam" id="1.10.630.10:FF:000018">
    <property type="entry name" value="Cytochrome P450 monooxygenase"/>
    <property type="match status" value="1"/>
</dbReference>
<dbReference type="GO" id="GO:0020037">
    <property type="term" value="F:heme binding"/>
    <property type="evidence" value="ECO:0007669"/>
    <property type="project" value="InterPro"/>
</dbReference>
<evidence type="ECO:0000256" key="4">
    <source>
        <dbReference type="ARBA" id="ARBA00023002"/>
    </source>
</evidence>
<evidence type="ECO:0000313" key="8">
    <source>
        <dbReference type="EMBL" id="PRX46997.1"/>
    </source>
</evidence>
<comment type="caution">
    <text evidence="8">The sequence shown here is derived from an EMBL/GenBank/DDBJ whole genome shotgun (WGS) entry which is preliminary data.</text>
</comment>
<feature type="region of interest" description="Disordered" evidence="7">
    <location>
        <begin position="389"/>
        <end position="419"/>
    </location>
</feature>
<keyword evidence="3" id="KW-0479">Metal-binding</keyword>
<reference evidence="8 9" key="1">
    <citation type="submission" date="2018-03" db="EMBL/GenBank/DDBJ databases">
        <title>Genomic Encyclopedia of Type Strains, Phase III (KMG-III): the genomes of soil and plant-associated and newly described type strains.</title>
        <authorList>
            <person name="Whitman W."/>
        </authorList>
    </citation>
    <scope>NUCLEOTIDE SEQUENCE [LARGE SCALE GENOMIC DNA]</scope>
    <source>
        <strain evidence="8 9">CGMCC 4.7125</strain>
    </source>
</reference>
<sequence>MTKDTTRLPQLADILFSPDRDAAFARLREGPAVVAARYFDGTGVWLVTRYDDIVTVLTDRRFSSDVTRQTTLDLASATGLPDDVAPYFTHTFGTYDPPDHTRLRTLVSREFTARRVQRLRPRIQQIVDELLDAVAGAEEFDLIDRFAMPLPLRVICELLGVPAADQERWHDWSRDLTAPDPERIAAGARALVGDITALIEEKRKAPAEDLLSALLQVRENDGDRLSAHELTSISLSILLGGHQTTVDLIGSGTFLLLTHPEQRERLRAQPDQIPTAVEELLRYAGPADIGVMRYTLEPVQIGGVTIPAGEAVQVLYATGNRDPRRFSDPDRLALDRADNPHLAFARGPHYCLGAALARAEGDIAFRGLVSRFPRLTLAVHPDQLTWKPGPVRTLGTLPVRPGPSRPGSTGPAEEPTSWS</sequence>
<dbReference type="EMBL" id="PVNH01000006">
    <property type="protein sequence ID" value="PRX46997.1"/>
    <property type="molecule type" value="Genomic_DNA"/>
</dbReference>
<organism evidence="8 9">
    <name type="scientific">Prauserella shujinwangii</name>
    <dbReference type="NCBI Taxonomy" id="1453103"/>
    <lineage>
        <taxon>Bacteria</taxon>
        <taxon>Bacillati</taxon>
        <taxon>Actinomycetota</taxon>
        <taxon>Actinomycetes</taxon>
        <taxon>Pseudonocardiales</taxon>
        <taxon>Pseudonocardiaceae</taxon>
        <taxon>Prauserella</taxon>
    </lineage>
</organism>
<evidence type="ECO:0000256" key="3">
    <source>
        <dbReference type="ARBA" id="ARBA00022723"/>
    </source>
</evidence>
<name>A0A2T0LTD3_9PSEU</name>
<accession>A0A2T0LTD3</accession>
<comment type="similarity">
    <text evidence="1">Belongs to the cytochrome P450 family.</text>
</comment>
<keyword evidence="6" id="KW-0503">Monooxygenase</keyword>
<dbReference type="Proteomes" id="UP000238362">
    <property type="component" value="Unassembled WGS sequence"/>
</dbReference>